<dbReference type="InterPro" id="IPR050792">
    <property type="entry name" value="ADP-ribosylglycohydrolase"/>
</dbReference>
<dbReference type="EMBL" id="JAXAVX010000004">
    <property type="protein sequence ID" value="MDX8152120.1"/>
    <property type="molecule type" value="Genomic_DNA"/>
</dbReference>
<name>A0ABU4VMW1_9ACTN</name>
<proteinExistence type="predicted"/>
<keyword evidence="5" id="KW-1185">Reference proteome</keyword>
<feature type="domain" description="Tyrosine specific protein phosphatases" evidence="3">
    <location>
        <begin position="428"/>
        <end position="492"/>
    </location>
</feature>
<dbReference type="InterPro" id="IPR000387">
    <property type="entry name" value="Tyr_Pase_dom"/>
</dbReference>
<dbReference type="PROSITE" id="PS50056">
    <property type="entry name" value="TYR_PHOSPHATASE_2"/>
    <property type="match status" value="1"/>
</dbReference>
<dbReference type="Pfam" id="PF22784">
    <property type="entry name" value="PTP-SAK"/>
    <property type="match status" value="1"/>
</dbReference>
<dbReference type="PANTHER" id="PTHR16222:SF12">
    <property type="entry name" value="ADP-RIBOSYLGLYCOHYDROLASE-RELATED"/>
    <property type="match status" value="1"/>
</dbReference>
<evidence type="ECO:0000256" key="1">
    <source>
        <dbReference type="ARBA" id="ARBA00022801"/>
    </source>
</evidence>
<evidence type="ECO:0000259" key="2">
    <source>
        <dbReference type="PROSITE" id="PS50055"/>
    </source>
</evidence>
<dbReference type="InterPro" id="IPR016130">
    <property type="entry name" value="Tyr_Pase_AS"/>
</dbReference>
<gene>
    <name evidence="4" type="ORF">SK069_10985</name>
</gene>
<keyword evidence="1" id="KW-0378">Hydrolase</keyword>
<evidence type="ECO:0000259" key="3">
    <source>
        <dbReference type="PROSITE" id="PS50056"/>
    </source>
</evidence>
<feature type="domain" description="Tyrosine-protein phosphatase" evidence="2">
    <location>
        <begin position="201"/>
        <end position="503"/>
    </location>
</feature>
<dbReference type="Gene3D" id="1.10.4080.10">
    <property type="entry name" value="ADP-ribosylation/Crystallin J1"/>
    <property type="match status" value="1"/>
</dbReference>
<dbReference type="Gene3D" id="3.90.190.10">
    <property type="entry name" value="Protein tyrosine phosphatase superfamily"/>
    <property type="match status" value="1"/>
</dbReference>
<dbReference type="SUPFAM" id="SSF52799">
    <property type="entry name" value="(Phosphotyrosine protein) phosphatases II"/>
    <property type="match status" value="1"/>
</dbReference>
<evidence type="ECO:0000313" key="4">
    <source>
        <dbReference type="EMBL" id="MDX8152120.1"/>
    </source>
</evidence>
<comment type="caution">
    <text evidence="4">The sequence shown here is derived from an EMBL/GenBank/DDBJ whole genome shotgun (WGS) entry which is preliminary data.</text>
</comment>
<protein>
    <submittedName>
        <fullName evidence="4">ADP-ribosylglycohydrolase family protein</fullName>
    </submittedName>
</protein>
<dbReference type="PROSITE" id="PS00383">
    <property type="entry name" value="TYR_PHOSPHATASE_1"/>
    <property type="match status" value="1"/>
</dbReference>
<sequence length="660" mass="70122">MPDAAPLSLLDRARGALLGLAVGDALGTTVEFRPRGTFAPLTEIVGGGPFGLPAGAWTDDTSMALCLADSLLAQRRHDPADALRRYVAWYRHGERSSTGRCFDIGNATRQALERFEQTAEDAPGVAFPDAGGNGVLMRLAPLVVAYRFSRGAAIVAATAESNTTHGHPAARDAAKLQAGLLVDLLAGGTRESVLGPDGRFLAPGLLHDDVRALLDGAFRHPGADPPAGVVGSGYAPKALEAALWAVWSTDDFAGAVRAAANLGDDADTTAAIAGQLAGALHGASGIPERWRSIVHLGPEIVALADGLLALSDDLAVEHRRRPSWPGAPDVDPGLPNDAFWFRDHELLAGPYPGAPAMSEAAAKLDALLDLGVRWFVDLTEEGEGPGPVGLHPYERLLRQRAAARGIEDVWHVRFPIRDVDVPRPARMRAILDVLERARATGTIAYVHCWAGVGRTGTVLGCLAVEDGSGGQEALDRLAHARRHTARARAGRVAPETAAQRAFVTSWRAPHVPRVDEDGAVPLIAGAELRAPDVPAPWDDYDAVRRFAHTFDGYAAYAGRAEPDANGEPDVVGALAAVAKPVEERWHATGELPDDLDVLRGTLFFGFRADRFTWGDDVEMSAPDDDGVTHVVNARRPEDGPTPRFRRALVARIAELVQARA</sequence>
<dbReference type="InterPro" id="IPR057023">
    <property type="entry name" value="PTP-SAK"/>
</dbReference>
<dbReference type="PROSITE" id="PS50055">
    <property type="entry name" value="TYR_PHOSPHATASE_PTP"/>
    <property type="match status" value="1"/>
</dbReference>
<accession>A0ABU4VMW1</accession>
<dbReference type="InterPro" id="IPR029021">
    <property type="entry name" value="Prot-tyrosine_phosphatase-like"/>
</dbReference>
<reference evidence="4 5" key="1">
    <citation type="submission" date="2023-11" db="EMBL/GenBank/DDBJ databases">
        <authorList>
            <person name="Xu M."/>
            <person name="Jiang T."/>
        </authorList>
    </citation>
    <scope>NUCLEOTIDE SEQUENCE [LARGE SCALE GENOMIC DNA]</scope>
    <source>
        <strain evidence="4 5">SD</strain>
    </source>
</reference>
<dbReference type="Proteomes" id="UP001277761">
    <property type="component" value="Unassembled WGS sequence"/>
</dbReference>
<dbReference type="PANTHER" id="PTHR16222">
    <property type="entry name" value="ADP-RIBOSYLGLYCOHYDROLASE"/>
    <property type="match status" value="1"/>
</dbReference>
<organism evidence="4 5">
    <name type="scientific">Patulibacter brassicae</name>
    <dbReference type="NCBI Taxonomy" id="1705717"/>
    <lineage>
        <taxon>Bacteria</taxon>
        <taxon>Bacillati</taxon>
        <taxon>Actinomycetota</taxon>
        <taxon>Thermoleophilia</taxon>
        <taxon>Solirubrobacterales</taxon>
        <taxon>Patulibacteraceae</taxon>
        <taxon>Patulibacter</taxon>
    </lineage>
</organism>
<dbReference type="InterPro" id="IPR000242">
    <property type="entry name" value="PTP_cat"/>
</dbReference>
<dbReference type="SUPFAM" id="SSF101478">
    <property type="entry name" value="ADP-ribosylglycohydrolase"/>
    <property type="match status" value="1"/>
</dbReference>
<dbReference type="Pfam" id="PF03747">
    <property type="entry name" value="ADP_ribosyl_GH"/>
    <property type="match status" value="1"/>
</dbReference>
<dbReference type="InterPro" id="IPR036705">
    <property type="entry name" value="Ribosyl_crysJ1_sf"/>
</dbReference>
<dbReference type="InterPro" id="IPR005502">
    <property type="entry name" value="Ribosyl_crysJ1"/>
</dbReference>
<evidence type="ECO:0000313" key="5">
    <source>
        <dbReference type="Proteomes" id="UP001277761"/>
    </source>
</evidence>